<organism evidence="2 3">
    <name type="scientific">Enterococcus raffinosus</name>
    <dbReference type="NCBI Taxonomy" id="71452"/>
    <lineage>
        <taxon>Bacteria</taxon>
        <taxon>Bacillati</taxon>
        <taxon>Bacillota</taxon>
        <taxon>Bacilli</taxon>
        <taxon>Lactobacillales</taxon>
        <taxon>Enterococcaceae</taxon>
        <taxon>Enterococcus</taxon>
    </lineage>
</organism>
<reference evidence="2" key="1">
    <citation type="submission" date="2023-03" db="EMBL/GenBank/DDBJ databases">
        <authorList>
            <person name="Shen W."/>
            <person name="Cai J."/>
        </authorList>
    </citation>
    <scope>NUCLEOTIDE SEQUENCE</scope>
    <source>
        <strain evidence="2">B646-2</strain>
    </source>
</reference>
<name>A0AAW8T293_9ENTE</name>
<dbReference type="Proteomes" id="UP001249240">
    <property type="component" value="Unassembled WGS sequence"/>
</dbReference>
<evidence type="ECO:0000313" key="2">
    <source>
        <dbReference type="EMBL" id="MDT2540017.1"/>
    </source>
</evidence>
<gene>
    <name evidence="2" type="ORF">P7D78_18080</name>
</gene>
<evidence type="ECO:0008006" key="4">
    <source>
        <dbReference type="Google" id="ProtNLM"/>
    </source>
</evidence>
<protein>
    <recommendedName>
        <fullName evidence="4">Transposase</fullName>
    </recommendedName>
</protein>
<dbReference type="GeneID" id="76379824"/>
<dbReference type="EMBL" id="JARPXM010000025">
    <property type="protein sequence ID" value="MDT2540017.1"/>
    <property type="molecule type" value="Genomic_DNA"/>
</dbReference>
<accession>A0AAW8T293</accession>
<dbReference type="RefSeq" id="WP_010743578.1">
    <property type="nucleotide sequence ID" value="NZ_BAAAXM010000014.1"/>
</dbReference>
<sequence length="41" mass="4569">MNVDAEKVIEQLLQRIANLELENAKLTVALNSTTAEENDKV</sequence>
<comment type="caution">
    <text evidence="2">The sequence shown here is derived from an EMBL/GenBank/DDBJ whole genome shotgun (WGS) entry which is preliminary data.</text>
</comment>
<evidence type="ECO:0000313" key="3">
    <source>
        <dbReference type="Proteomes" id="UP001249240"/>
    </source>
</evidence>
<dbReference type="AlphaFoldDB" id="A0AAW8T293"/>
<feature type="coiled-coil region" evidence="1">
    <location>
        <begin position="2"/>
        <end position="36"/>
    </location>
</feature>
<proteinExistence type="predicted"/>
<keyword evidence="1" id="KW-0175">Coiled coil</keyword>
<evidence type="ECO:0000256" key="1">
    <source>
        <dbReference type="SAM" id="Coils"/>
    </source>
</evidence>